<keyword evidence="3" id="KW-1003">Cell membrane</keyword>
<keyword evidence="6 8" id="KW-1133">Transmembrane helix</keyword>
<evidence type="ECO:0000256" key="2">
    <source>
        <dbReference type="ARBA" id="ARBA00022448"/>
    </source>
</evidence>
<feature type="transmembrane region" description="Helical" evidence="8">
    <location>
        <begin position="390"/>
        <end position="413"/>
    </location>
</feature>
<accession>A0A1B0CNS5</accession>
<keyword evidence="7 8" id="KW-0472">Membrane</keyword>
<organism evidence="11 12">
    <name type="scientific">Lutzomyia longipalpis</name>
    <name type="common">Sand fly</name>
    <dbReference type="NCBI Taxonomy" id="7200"/>
    <lineage>
        <taxon>Eukaryota</taxon>
        <taxon>Metazoa</taxon>
        <taxon>Ecdysozoa</taxon>
        <taxon>Arthropoda</taxon>
        <taxon>Hexapoda</taxon>
        <taxon>Insecta</taxon>
        <taxon>Pterygota</taxon>
        <taxon>Neoptera</taxon>
        <taxon>Endopterygota</taxon>
        <taxon>Diptera</taxon>
        <taxon>Nematocera</taxon>
        <taxon>Psychodoidea</taxon>
        <taxon>Psychodidae</taxon>
        <taxon>Lutzomyia</taxon>
        <taxon>Lutzomyia</taxon>
    </lineage>
</organism>
<dbReference type="VEuPathDB" id="VectorBase:LLOJ006397"/>
<feature type="transmembrane region" description="Helical" evidence="8">
    <location>
        <begin position="320"/>
        <end position="342"/>
    </location>
</feature>
<feature type="transmembrane region" description="Helical" evidence="8">
    <location>
        <begin position="51"/>
        <end position="73"/>
    </location>
</feature>
<evidence type="ECO:0000256" key="3">
    <source>
        <dbReference type="ARBA" id="ARBA00022475"/>
    </source>
</evidence>
<evidence type="ECO:0000256" key="8">
    <source>
        <dbReference type="SAM" id="Phobius"/>
    </source>
</evidence>
<name>A0A1B0CNS5_LUTLO</name>
<keyword evidence="12" id="KW-1185">Reference proteome</keyword>
<evidence type="ECO:0000256" key="6">
    <source>
        <dbReference type="ARBA" id="ARBA00022989"/>
    </source>
</evidence>
<keyword evidence="4" id="KW-0762">Sugar transport</keyword>
<feature type="transmembrane region" description="Helical" evidence="8">
    <location>
        <begin position="12"/>
        <end position="31"/>
    </location>
</feature>
<comment type="subcellular location">
    <subcellularLocation>
        <location evidence="1">Cell membrane</location>
        <topology evidence="1">Multi-pass membrane protein</topology>
    </subcellularLocation>
</comment>
<dbReference type="PROSITE" id="PS00217">
    <property type="entry name" value="SUGAR_TRANSPORT_2"/>
    <property type="match status" value="1"/>
</dbReference>
<dbReference type="InterPro" id="IPR050549">
    <property type="entry name" value="MFS_Trehalose_Transporter"/>
</dbReference>
<dbReference type="VEuPathDB" id="VectorBase:LLONM1_005896"/>
<evidence type="ECO:0000256" key="5">
    <source>
        <dbReference type="ARBA" id="ARBA00022692"/>
    </source>
</evidence>
<dbReference type="EnsemblMetazoa" id="LLOJ006397-RA">
    <property type="protein sequence ID" value="LLOJ006397-PA"/>
    <property type="gene ID" value="LLOJ006397"/>
</dbReference>
<dbReference type="EMBL" id="GITU01003004">
    <property type="protein sequence ID" value="MBC1171707.1"/>
    <property type="molecule type" value="Transcribed_RNA"/>
</dbReference>
<dbReference type="GO" id="GO:0005886">
    <property type="term" value="C:plasma membrane"/>
    <property type="evidence" value="ECO:0007669"/>
    <property type="project" value="UniProtKB-SubCell"/>
</dbReference>
<feature type="transmembrane region" description="Helical" evidence="8">
    <location>
        <begin position="163"/>
        <end position="184"/>
    </location>
</feature>
<dbReference type="Gene3D" id="1.20.1250.20">
    <property type="entry name" value="MFS general substrate transporter like domains"/>
    <property type="match status" value="1"/>
</dbReference>
<dbReference type="InterPro" id="IPR020846">
    <property type="entry name" value="MFS_dom"/>
</dbReference>
<dbReference type="SUPFAM" id="SSF103473">
    <property type="entry name" value="MFS general substrate transporter"/>
    <property type="match status" value="1"/>
</dbReference>
<feature type="transmembrane region" description="Helical" evidence="8">
    <location>
        <begin position="354"/>
        <end position="378"/>
    </location>
</feature>
<dbReference type="PANTHER" id="PTHR48021">
    <property type="match status" value="1"/>
</dbReference>
<dbReference type="EMBL" id="AJWK01020751">
    <property type="status" value="NOT_ANNOTATED_CDS"/>
    <property type="molecule type" value="Genomic_DNA"/>
</dbReference>
<dbReference type="InterPro" id="IPR005828">
    <property type="entry name" value="MFS_sugar_transport-like"/>
</dbReference>
<dbReference type="AlphaFoldDB" id="A0A1B0CNS5"/>
<feature type="transmembrane region" description="Helical" evidence="8">
    <location>
        <begin position="138"/>
        <end position="157"/>
    </location>
</feature>
<dbReference type="InterPro" id="IPR036259">
    <property type="entry name" value="MFS_trans_sf"/>
</dbReference>
<evidence type="ECO:0000256" key="1">
    <source>
        <dbReference type="ARBA" id="ARBA00004651"/>
    </source>
</evidence>
<protein>
    <submittedName>
        <fullName evidence="10">Putative facilitated trehalose transporter tret1</fullName>
    </submittedName>
</protein>
<evidence type="ECO:0000313" key="11">
    <source>
        <dbReference type="EnsemblMetazoa" id="LLOJ006397-PA"/>
    </source>
</evidence>
<evidence type="ECO:0000313" key="10">
    <source>
        <dbReference type="EMBL" id="MBC1171707.1"/>
    </source>
</evidence>
<sequence>MTRLRCINILSLTNFPGLFFGMSIGWLSPSIPQLLSPQSPLPSGPISIDEASWVSSILYLAGIIGTIVFGWLVDRIGRKYSVYIGTIPNIIAWLLIPLANNVIYLYISRVFSGIAAGAVFVTVPLFVAEIAETSIRGILGSILGISITIGILLGQVICTYMSFFNAPYVVLGLCIFFFAIFLIFPDTPQYLLMRNKNIAAEDALNYYRGVNQESTGDFLAQVNQEMEQLRETHVDTTTTTPISMEDFKSTATKRALVISTILFLGRNMCGLFPLVNFTETIFMASGSALDNTASTFIVSSLAILACILCTILVDRTGRRLVLIVSCAGSALGLLGLGVFFLLKSEGYDLSNINWFPLTAFSIFVFLSNFGVVTVPHFVGAEILPFKLRGVVFSTMMLISWPLLFLLTHYFLIVAEEYDMYYFVFVFFAWCTFQTIYVLIWVPETKGRSLEEITNAMENTY</sequence>
<feature type="transmembrane region" description="Helical" evidence="8">
    <location>
        <begin position="419"/>
        <end position="441"/>
    </location>
</feature>
<evidence type="ECO:0000259" key="9">
    <source>
        <dbReference type="PROSITE" id="PS50850"/>
    </source>
</evidence>
<evidence type="ECO:0000256" key="4">
    <source>
        <dbReference type="ARBA" id="ARBA00022597"/>
    </source>
</evidence>
<reference evidence="12" key="1">
    <citation type="submission" date="2012-05" db="EMBL/GenBank/DDBJ databases">
        <title>Whole Genome Assembly of Lutzomyia longipalpis.</title>
        <authorList>
            <person name="Richards S."/>
            <person name="Qu C."/>
            <person name="Dillon R."/>
            <person name="Worley K."/>
            <person name="Scherer S."/>
            <person name="Batterton M."/>
            <person name="Taylor A."/>
            <person name="Hawes A."/>
            <person name="Hernandez B."/>
            <person name="Kovar C."/>
            <person name="Mandapat C."/>
            <person name="Pham C."/>
            <person name="Qu C."/>
            <person name="Jing C."/>
            <person name="Bess C."/>
            <person name="Bandaranaike D."/>
            <person name="Ngo D."/>
            <person name="Ongeri F."/>
            <person name="Arias F."/>
            <person name="Lara F."/>
            <person name="Weissenberger G."/>
            <person name="Kamau G."/>
            <person name="Han H."/>
            <person name="Shen H."/>
            <person name="Dinh H."/>
            <person name="Khalil I."/>
            <person name="Jones J."/>
            <person name="Shafer J."/>
            <person name="Jayaseelan J."/>
            <person name="Quiroz J."/>
            <person name="Blankenburg K."/>
            <person name="Nguyen L."/>
            <person name="Jackson L."/>
            <person name="Francisco L."/>
            <person name="Tang L.-Y."/>
            <person name="Pu L.-L."/>
            <person name="Perales L."/>
            <person name="Lorensuhewa L."/>
            <person name="Munidasa M."/>
            <person name="Coyle M."/>
            <person name="Taylor M."/>
            <person name="Puazo M."/>
            <person name="Firestine M."/>
            <person name="Scheel M."/>
            <person name="Javaid M."/>
            <person name="Wang M."/>
            <person name="Li M."/>
            <person name="Tabassum N."/>
            <person name="Saada N."/>
            <person name="Osuji N."/>
            <person name="Aqrawi P."/>
            <person name="Fu Q."/>
            <person name="Thornton R."/>
            <person name="Raj R."/>
            <person name="Goodspeed R."/>
            <person name="Mata R."/>
            <person name="Najjar R."/>
            <person name="Gubbala S."/>
            <person name="Lee S."/>
            <person name="Denson S."/>
            <person name="Patil S."/>
            <person name="Macmil S."/>
            <person name="Qi S."/>
            <person name="Matskevitch T."/>
            <person name="Palculict T."/>
            <person name="Mathew T."/>
            <person name="Vee V."/>
            <person name="Velamala V."/>
            <person name="Korchina V."/>
            <person name="Cai W."/>
            <person name="Liu W."/>
            <person name="Dai W."/>
            <person name="Zou X."/>
            <person name="Zhu Y."/>
            <person name="Zhang Y."/>
            <person name="Wu Y.-Q."/>
            <person name="Xin Y."/>
            <person name="Nazarath L."/>
            <person name="Kovar C."/>
            <person name="Han Y."/>
            <person name="Muzny D."/>
            <person name="Gibbs R."/>
        </authorList>
    </citation>
    <scope>NUCLEOTIDE SEQUENCE [LARGE SCALE GENOMIC DNA]</scope>
    <source>
        <strain evidence="12">Jacobina</strain>
    </source>
</reference>
<dbReference type="PROSITE" id="PS50850">
    <property type="entry name" value="MFS"/>
    <property type="match status" value="1"/>
</dbReference>
<feature type="transmembrane region" description="Helical" evidence="8">
    <location>
        <begin position="255"/>
        <end position="275"/>
    </location>
</feature>
<feature type="transmembrane region" description="Helical" evidence="8">
    <location>
        <begin position="102"/>
        <end position="126"/>
    </location>
</feature>
<evidence type="ECO:0000313" key="12">
    <source>
        <dbReference type="Proteomes" id="UP000092461"/>
    </source>
</evidence>
<dbReference type="GO" id="GO:0022857">
    <property type="term" value="F:transmembrane transporter activity"/>
    <property type="evidence" value="ECO:0007669"/>
    <property type="project" value="InterPro"/>
</dbReference>
<dbReference type="PANTHER" id="PTHR48021:SF33">
    <property type="entry name" value="AT22075P-RELATED"/>
    <property type="match status" value="1"/>
</dbReference>
<proteinExistence type="predicted"/>
<feature type="transmembrane region" description="Helical" evidence="8">
    <location>
        <begin position="295"/>
        <end position="313"/>
    </location>
</feature>
<reference evidence="10" key="2">
    <citation type="journal article" date="2020" name="BMC">
        <title>Leishmania infection induces a limited differential gene expression in the sand fly midgut.</title>
        <authorList>
            <person name="Coutinho-Abreu I.V."/>
            <person name="Serafim T.D."/>
            <person name="Meneses C."/>
            <person name="Kamhawi S."/>
            <person name="Oliveira F."/>
            <person name="Valenzuela J.G."/>
        </authorList>
    </citation>
    <scope>NUCLEOTIDE SEQUENCE</scope>
    <source>
        <strain evidence="10">Jacobina</strain>
        <tissue evidence="10">Midgut</tissue>
    </source>
</reference>
<dbReference type="Proteomes" id="UP000092461">
    <property type="component" value="Unassembled WGS sequence"/>
</dbReference>
<dbReference type="FunFam" id="1.20.1250.20:FF:000218">
    <property type="entry name" value="facilitated trehalose transporter Tret1"/>
    <property type="match status" value="1"/>
</dbReference>
<reference evidence="11" key="3">
    <citation type="submission" date="2020-05" db="UniProtKB">
        <authorList>
            <consortium name="EnsemblMetazoa"/>
        </authorList>
    </citation>
    <scope>IDENTIFICATION</scope>
    <source>
        <strain evidence="11">Jacobina</strain>
    </source>
</reference>
<keyword evidence="5 8" id="KW-0812">Transmembrane</keyword>
<keyword evidence="2" id="KW-0813">Transport</keyword>
<feature type="transmembrane region" description="Helical" evidence="8">
    <location>
        <begin position="80"/>
        <end position="96"/>
    </location>
</feature>
<evidence type="ECO:0000256" key="7">
    <source>
        <dbReference type="ARBA" id="ARBA00023136"/>
    </source>
</evidence>
<dbReference type="InterPro" id="IPR005829">
    <property type="entry name" value="Sugar_transporter_CS"/>
</dbReference>
<feature type="domain" description="Major facilitator superfamily (MFS) profile" evidence="9">
    <location>
        <begin position="9"/>
        <end position="445"/>
    </location>
</feature>
<dbReference type="Pfam" id="PF00083">
    <property type="entry name" value="Sugar_tr"/>
    <property type="match status" value="1"/>
</dbReference>